<proteinExistence type="predicted"/>
<feature type="transmembrane region" description="Helical" evidence="1">
    <location>
        <begin position="33"/>
        <end position="66"/>
    </location>
</feature>
<dbReference type="Proteomes" id="UP000179024">
    <property type="component" value="Unassembled WGS sequence"/>
</dbReference>
<comment type="caution">
    <text evidence="2">The sequence shown here is derived from an EMBL/GenBank/DDBJ whole genome shotgun (WGS) entry which is preliminary data.</text>
</comment>
<keyword evidence="1" id="KW-0472">Membrane</keyword>
<name>A0A1F7I6Z2_9BACT</name>
<evidence type="ECO:0000256" key="1">
    <source>
        <dbReference type="SAM" id="Phobius"/>
    </source>
</evidence>
<gene>
    <name evidence="2" type="ORF">A3F34_00595</name>
</gene>
<keyword evidence="1" id="KW-0812">Transmembrane</keyword>
<evidence type="ECO:0000313" key="2">
    <source>
        <dbReference type="EMBL" id="OGK39139.1"/>
    </source>
</evidence>
<reference evidence="2 3" key="1">
    <citation type="journal article" date="2016" name="Nat. Commun.">
        <title>Thousands of microbial genomes shed light on interconnected biogeochemical processes in an aquifer system.</title>
        <authorList>
            <person name="Anantharaman K."/>
            <person name="Brown C.T."/>
            <person name="Hug L.A."/>
            <person name="Sharon I."/>
            <person name="Castelle C.J."/>
            <person name="Probst A.J."/>
            <person name="Thomas B.C."/>
            <person name="Singh A."/>
            <person name="Wilkins M.J."/>
            <person name="Karaoz U."/>
            <person name="Brodie E.L."/>
            <person name="Williams K.H."/>
            <person name="Hubbard S.S."/>
            <person name="Banfield J.F."/>
        </authorList>
    </citation>
    <scope>NUCLEOTIDE SEQUENCE [LARGE SCALE GENOMIC DNA]</scope>
</reference>
<dbReference type="AlphaFoldDB" id="A0A1F7I6Z2"/>
<evidence type="ECO:0008006" key="4">
    <source>
        <dbReference type="Google" id="ProtNLM"/>
    </source>
</evidence>
<sequence length="67" mass="7560">MLPFAPLDGFKIVGGMLSESAARQWYSLERYGILFLLFFIFPFAGGRSMLELLIIPIIHLALSLFIP</sequence>
<protein>
    <recommendedName>
        <fullName evidence="4">Peptidase M50 domain-containing protein</fullName>
    </recommendedName>
</protein>
<accession>A0A1F7I6Z2</accession>
<dbReference type="EMBL" id="MGAE01000025">
    <property type="protein sequence ID" value="OGK39139.1"/>
    <property type="molecule type" value="Genomic_DNA"/>
</dbReference>
<keyword evidence="1" id="KW-1133">Transmembrane helix</keyword>
<organism evidence="2 3">
    <name type="scientific">Candidatus Roizmanbacteria bacterium RIFCSPHIGHO2_12_FULL_44_10</name>
    <dbReference type="NCBI Taxonomy" id="1802054"/>
    <lineage>
        <taxon>Bacteria</taxon>
        <taxon>Candidatus Roizmaniibacteriota</taxon>
    </lineage>
</organism>
<evidence type="ECO:0000313" key="3">
    <source>
        <dbReference type="Proteomes" id="UP000179024"/>
    </source>
</evidence>